<evidence type="ECO:0000313" key="2">
    <source>
        <dbReference type="Proteomes" id="UP000634522"/>
    </source>
</evidence>
<organism evidence="1 2">
    <name type="scientific">Aromatoleum toluolicum</name>
    <dbReference type="NCBI Taxonomy" id="90060"/>
    <lineage>
        <taxon>Bacteria</taxon>
        <taxon>Pseudomonadati</taxon>
        <taxon>Pseudomonadota</taxon>
        <taxon>Betaproteobacteria</taxon>
        <taxon>Rhodocyclales</taxon>
        <taxon>Rhodocyclaceae</taxon>
        <taxon>Aromatoleum</taxon>
    </lineage>
</organism>
<dbReference type="EMBL" id="WTVS01000050">
    <property type="protein sequence ID" value="NMF99689.1"/>
    <property type="molecule type" value="Genomic_DNA"/>
</dbReference>
<dbReference type="RefSeq" id="WP_169142285.1">
    <property type="nucleotide sequence ID" value="NZ_WTVS01000050.1"/>
</dbReference>
<keyword evidence="2" id="KW-1185">Reference proteome</keyword>
<dbReference type="Proteomes" id="UP000634522">
    <property type="component" value="Unassembled WGS sequence"/>
</dbReference>
<name>A0ABX1NKA1_9RHOO</name>
<reference evidence="1 2" key="1">
    <citation type="submission" date="2019-12" db="EMBL/GenBank/DDBJ databases">
        <title>Comparative genomics gives insights into the taxonomy of the Azoarcus-Aromatoleum group and reveals separate origins of nif in the plant-associated Azoarcus and non-plant-associated Aromatoleum sub-groups.</title>
        <authorList>
            <person name="Lafos M."/>
            <person name="Maluk M."/>
            <person name="Batista M."/>
            <person name="Junghare M."/>
            <person name="Carmona M."/>
            <person name="Faoro H."/>
            <person name="Cruz L.M."/>
            <person name="Battistoni F."/>
            <person name="De Souza E."/>
            <person name="Pedrosa F."/>
            <person name="Chen W.-M."/>
            <person name="Poole P.S."/>
            <person name="Dixon R.A."/>
            <person name="James E.K."/>
        </authorList>
    </citation>
    <scope>NUCLEOTIDE SEQUENCE [LARGE SCALE GENOMIC DNA]</scope>
    <source>
        <strain evidence="1 2">T</strain>
    </source>
</reference>
<proteinExistence type="predicted"/>
<gene>
    <name evidence="1" type="ORF">GPA27_20125</name>
</gene>
<accession>A0ABX1NKA1</accession>
<protein>
    <submittedName>
        <fullName evidence="1">Uncharacterized protein</fullName>
    </submittedName>
</protein>
<sequence length="236" mass="27406">MILDSYSLHSLIVQFRYPNAFELWDRAGAIARRVAAIWPGLELTDADPRQQTLRGNGVQLQTSIDTATVTLRRPKTLDARKIQQIKETFDVWRQSLELENAERVSTRGVYAKDYRSIREANAALFAMNLIRWPTTKVFDQPLDAELNSVDLQYRFEDTNSFSFLRLKSEHVKYEVDLDAEFVDQTEIRGEKCRLVIDFDRGLLGSVSTDKFRMDDWLKGFQHLLRRDLEKVIGSQS</sequence>
<comment type="caution">
    <text evidence="1">The sequence shown here is derived from an EMBL/GenBank/DDBJ whole genome shotgun (WGS) entry which is preliminary data.</text>
</comment>
<evidence type="ECO:0000313" key="1">
    <source>
        <dbReference type="EMBL" id="NMF99689.1"/>
    </source>
</evidence>